<reference evidence="3" key="1">
    <citation type="journal article" date="2019" name="Int. J. Syst. Evol. Microbiol.">
        <title>The Global Catalogue of Microorganisms (GCM) 10K type strain sequencing project: providing services to taxonomists for standard genome sequencing and annotation.</title>
        <authorList>
            <consortium name="The Broad Institute Genomics Platform"/>
            <consortium name="The Broad Institute Genome Sequencing Center for Infectious Disease"/>
            <person name="Wu L."/>
            <person name="Ma J."/>
        </authorList>
    </citation>
    <scope>NUCLEOTIDE SEQUENCE [LARGE SCALE GENOMIC DNA]</scope>
    <source>
        <strain evidence="3">JCM 4565</strain>
    </source>
</reference>
<dbReference type="EMBL" id="BAAABW010000026">
    <property type="protein sequence ID" value="GAA0369476.1"/>
    <property type="molecule type" value="Genomic_DNA"/>
</dbReference>
<sequence>MPPATPPAAWRASRQGTDLRPGALRPGPTAFETRPRGTALGRARGPTGPTGGGPGRPHDGAPVRLPSGAHPTAHPLRNAASLKPCHIIGDTKIDRRNRRGHSAQVHRAKHRTRR</sequence>
<name>A0ABP3HH03_9ACTN</name>
<feature type="compositionally biased region" description="Basic residues" evidence="1">
    <location>
        <begin position="95"/>
        <end position="114"/>
    </location>
</feature>
<evidence type="ECO:0000313" key="3">
    <source>
        <dbReference type="Proteomes" id="UP001500063"/>
    </source>
</evidence>
<gene>
    <name evidence="2" type="ORF">GCM10010319_54250</name>
</gene>
<dbReference type="Proteomes" id="UP001500063">
    <property type="component" value="Unassembled WGS sequence"/>
</dbReference>
<proteinExistence type="predicted"/>
<organism evidence="2 3">
    <name type="scientific">Streptomyces blastmyceticus</name>
    <dbReference type="NCBI Taxonomy" id="68180"/>
    <lineage>
        <taxon>Bacteria</taxon>
        <taxon>Bacillati</taxon>
        <taxon>Actinomycetota</taxon>
        <taxon>Actinomycetes</taxon>
        <taxon>Kitasatosporales</taxon>
        <taxon>Streptomycetaceae</taxon>
        <taxon>Streptomyces</taxon>
    </lineage>
</organism>
<comment type="caution">
    <text evidence="2">The sequence shown here is derived from an EMBL/GenBank/DDBJ whole genome shotgun (WGS) entry which is preliminary data.</text>
</comment>
<protein>
    <submittedName>
        <fullName evidence="2">Uncharacterized protein</fullName>
    </submittedName>
</protein>
<evidence type="ECO:0000256" key="1">
    <source>
        <dbReference type="SAM" id="MobiDB-lite"/>
    </source>
</evidence>
<keyword evidence="3" id="KW-1185">Reference proteome</keyword>
<accession>A0ABP3HH03</accession>
<feature type="region of interest" description="Disordered" evidence="1">
    <location>
        <begin position="1"/>
        <end position="114"/>
    </location>
</feature>
<evidence type="ECO:0000313" key="2">
    <source>
        <dbReference type="EMBL" id="GAA0369476.1"/>
    </source>
</evidence>